<dbReference type="InterPro" id="IPR017853">
    <property type="entry name" value="GH"/>
</dbReference>
<dbReference type="InterPro" id="IPR051913">
    <property type="entry name" value="GH2_Domain-Containing"/>
</dbReference>
<dbReference type="Gene3D" id="2.60.40.10">
    <property type="entry name" value="Immunoglobulins"/>
    <property type="match status" value="3"/>
</dbReference>
<dbReference type="InterPro" id="IPR032311">
    <property type="entry name" value="DUF4982"/>
</dbReference>
<dbReference type="SUPFAM" id="SSF49373">
    <property type="entry name" value="Invasin/intimin cell-adhesion fragments"/>
    <property type="match status" value="1"/>
</dbReference>
<protein>
    <submittedName>
        <fullName evidence="9">Beta-galactosidase</fullName>
    </submittedName>
</protein>
<keyword evidence="10" id="KW-1185">Reference proteome</keyword>
<dbReference type="Pfam" id="PF16355">
    <property type="entry name" value="DUF4982"/>
    <property type="match status" value="1"/>
</dbReference>
<dbReference type="SUPFAM" id="SSF49785">
    <property type="entry name" value="Galactose-binding domain-like"/>
    <property type="match status" value="1"/>
</dbReference>
<proteinExistence type="inferred from homology"/>
<feature type="domain" description="DUF4982" evidence="7">
    <location>
        <begin position="698"/>
        <end position="756"/>
    </location>
</feature>
<dbReference type="InterPro" id="IPR036156">
    <property type="entry name" value="Beta-gal/glucu_dom_sf"/>
</dbReference>
<evidence type="ECO:0000313" key="9">
    <source>
        <dbReference type="EMBL" id="SMP43845.1"/>
    </source>
</evidence>
<feature type="domain" description="Glycosyl hydrolases family 2 sugar binding" evidence="6">
    <location>
        <begin position="129"/>
        <end position="222"/>
    </location>
</feature>
<keyword evidence="3" id="KW-0326">Glycosidase</keyword>
<evidence type="ECO:0000313" key="10">
    <source>
        <dbReference type="Proteomes" id="UP001158067"/>
    </source>
</evidence>
<evidence type="ECO:0000259" key="8">
    <source>
        <dbReference type="Pfam" id="PF18565"/>
    </source>
</evidence>
<evidence type="ECO:0000259" key="7">
    <source>
        <dbReference type="Pfam" id="PF16355"/>
    </source>
</evidence>
<organism evidence="9 10">
    <name type="scientific">Neorhodopirellula lusitana</name>
    <dbReference type="NCBI Taxonomy" id="445327"/>
    <lineage>
        <taxon>Bacteria</taxon>
        <taxon>Pseudomonadati</taxon>
        <taxon>Planctomycetota</taxon>
        <taxon>Planctomycetia</taxon>
        <taxon>Pirellulales</taxon>
        <taxon>Pirellulaceae</taxon>
        <taxon>Neorhodopirellula</taxon>
    </lineage>
</organism>
<sequence>MGNILLRIGAFIGFPNWKGASSTSIPLGNPKASVRIMQRQHSCWGVACLIGAIVIASSVAEAQDSPRLRENFDNDWSFHLGELKGDSVEEKRLDQDGWQDVDLPHDFGIEGPFAKSNPSGGPGGYLPGGIGWYRKTFQLPGDTSDKAVTICFDGVYMNSEVWINGHRLGQRPYGFIGFHYDLTPYLVKDGENVLEVRVDNAKQPSSRWYTGSGIYRHVWLTTTNKLRVPQWGTQVSTPSITPSLAQVAVNTTINNGSDAPKSVIVKQHVMDGDGAIVATGVEVVELAGGAEQVVSQTVELPSPEMWSPDAPSLYTLRTELFDAQDETEASEDGSPGSVLADRYDTVFGVRQMRFDPANGFFLNDKSVIFKGVCNHDDLGPLGAAFWDQALERRLQMLKDMGCNAIRTAHNPPPPQLLDMCDRMGFLVVDETFDKWRFTWGFEDGKLVCGRRTQQGYASYIDEWQEKDLTDHLLRDRNHPSVIMWSIGNELPEAQKHGELETVKRMSDLCHELDPTRPVTVGCNQISGVNETGFAELLDLVGYNGGGRSCFQYEADHERFPNRFIYASEVPHSLQTRGEYRTHSRFREKQSQPAPLTPDEVFTETNGRYESSYDNAGVRITARDSWRLTKTLPFVAGEFRWTGFDYIGESGGWPRVLGNFGIIDLCNFPKDTYYFYQSQWTDEPMVHLLPHWTWPGKEGTTIPVWCYTNCDSVELFLNGESLGSREFTAENDMHMEWLVPYQPGELKAVATKDGKVIRTCVTHTAGEATEMTVSPDQSELVVGNRDLSYVTIRVLDADGNFVPKAAAKVTLEVEGPGRLLAVGAGDPMSHEDFQGNVVTTFNGLALAIIADTGEPGEIVLKATADGLPSVECQISVTKEAGL</sequence>
<feature type="domain" description="Glycoside hydrolase family 2 immunoglobulin-like beta-sandwich" evidence="4">
    <location>
        <begin position="238"/>
        <end position="330"/>
    </location>
</feature>
<dbReference type="Pfam" id="PF02837">
    <property type="entry name" value="Glyco_hydro_2_N"/>
    <property type="match status" value="1"/>
</dbReference>
<dbReference type="InterPro" id="IPR006104">
    <property type="entry name" value="Glyco_hydro_2_N"/>
</dbReference>
<evidence type="ECO:0000256" key="2">
    <source>
        <dbReference type="ARBA" id="ARBA00022801"/>
    </source>
</evidence>
<evidence type="ECO:0000259" key="5">
    <source>
        <dbReference type="Pfam" id="PF02836"/>
    </source>
</evidence>
<dbReference type="Pfam" id="PF00703">
    <property type="entry name" value="Glyco_hydro_2"/>
    <property type="match status" value="1"/>
</dbReference>
<feature type="domain" description="Glycoside hydrolase family 2 catalytic" evidence="5">
    <location>
        <begin position="360"/>
        <end position="523"/>
    </location>
</feature>
<dbReference type="SUPFAM" id="SSF51445">
    <property type="entry name" value="(Trans)glycosidases"/>
    <property type="match status" value="1"/>
</dbReference>
<dbReference type="Gene3D" id="3.20.20.80">
    <property type="entry name" value="Glycosidases"/>
    <property type="match status" value="1"/>
</dbReference>
<reference evidence="9 10" key="1">
    <citation type="submission" date="2017-05" db="EMBL/GenBank/DDBJ databases">
        <authorList>
            <person name="Varghese N."/>
            <person name="Submissions S."/>
        </authorList>
    </citation>
    <scope>NUCLEOTIDE SEQUENCE [LARGE SCALE GENOMIC DNA]</scope>
    <source>
        <strain evidence="9 10">DSM 25457</strain>
    </source>
</reference>
<evidence type="ECO:0000259" key="4">
    <source>
        <dbReference type="Pfam" id="PF00703"/>
    </source>
</evidence>
<dbReference type="PRINTS" id="PR00132">
    <property type="entry name" value="GLHYDRLASE2"/>
</dbReference>
<dbReference type="EMBL" id="FXUG01000001">
    <property type="protein sequence ID" value="SMP43845.1"/>
    <property type="molecule type" value="Genomic_DNA"/>
</dbReference>
<dbReference type="Gene3D" id="2.60.120.260">
    <property type="entry name" value="Galactose-binding domain-like"/>
    <property type="match status" value="1"/>
</dbReference>
<dbReference type="InterPro" id="IPR008964">
    <property type="entry name" value="Invasin/intimin_cell_adhesion"/>
</dbReference>
<feature type="domain" description="Glycoside hydrolase family 2" evidence="8">
    <location>
        <begin position="771"/>
        <end position="870"/>
    </location>
</feature>
<dbReference type="Pfam" id="PF02836">
    <property type="entry name" value="Glyco_hydro_2_C"/>
    <property type="match status" value="1"/>
</dbReference>
<comment type="caution">
    <text evidence="9">The sequence shown here is derived from an EMBL/GenBank/DDBJ whole genome shotgun (WGS) entry which is preliminary data.</text>
</comment>
<dbReference type="InterPro" id="IPR006103">
    <property type="entry name" value="Glyco_hydro_2_cat"/>
</dbReference>
<evidence type="ECO:0000256" key="3">
    <source>
        <dbReference type="ARBA" id="ARBA00023295"/>
    </source>
</evidence>
<evidence type="ECO:0000256" key="1">
    <source>
        <dbReference type="ARBA" id="ARBA00007401"/>
    </source>
</evidence>
<dbReference type="Proteomes" id="UP001158067">
    <property type="component" value="Unassembled WGS sequence"/>
</dbReference>
<dbReference type="PANTHER" id="PTHR42732:SF1">
    <property type="entry name" value="BETA-MANNOSIDASE"/>
    <property type="match status" value="1"/>
</dbReference>
<comment type="similarity">
    <text evidence="1">Belongs to the glycosyl hydrolase 2 family.</text>
</comment>
<name>A0ABY1PVY2_9BACT</name>
<dbReference type="InterPro" id="IPR006102">
    <property type="entry name" value="Ig-like_GH2"/>
</dbReference>
<evidence type="ECO:0000259" key="6">
    <source>
        <dbReference type="Pfam" id="PF02837"/>
    </source>
</evidence>
<keyword evidence="2" id="KW-0378">Hydrolase</keyword>
<dbReference type="PANTHER" id="PTHR42732">
    <property type="entry name" value="BETA-GALACTOSIDASE"/>
    <property type="match status" value="1"/>
</dbReference>
<accession>A0ABY1PVY2</accession>
<dbReference type="InterPro" id="IPR023232">
    <property type="entry name" value="Glyco_hydro_2_AS"/>
</dbReference>
<dbReference type="SUPFAM" id="SSF49303">
    <property type="entry name" value="beta-Galactosidase/glucuronidase domain"/>
    <property type="match status" value="1"/>
</dbReference>
<dbReference type="InterPro" id="IPR040605">
    <property type="entry name" value="Glyco_hydro2_dom5"/>
</dbReference>
<gene>
    <name evidence="9" type="ORF">SAMN06265222_1011016</name>
</gene>
<dbReference type="InterPro" id="IPR006101">
    <property type="entry name" value="Glyco_hydro_2"/>
</dbReference>
<dbReference type="Pfam" id="PF18565">
    <property type="entry name" value="Glyco_hydro2_C5"/>
    <property type="match status" value="1"/>
</dbReference>
<dbReference type="InterPro" id="IPR008979">
    <property type="entry name" value="Galactose-bd-like_sf"/>
</dbReference>
<dbReference type="PROSITE" id="PS00608">
    <property type="entry name" value="GLYCOSYL_HYDROL_F2_2"/>
    <property type="match status" value="1"/>
</dbReference>
<dbReference type="InterPro" id="IPR013783">
    <property type="entry name" value="Ig-like_fold"/>
</dbReference>